<evidence type="ECO:0000313" key="1">
    <source>
        <dbReference type="EMBL" id="QGG47160.1"/>
    </source>
</evidence>
<name>A0A5Q2N4H6_9FIRM</name>
<proteinExistence type="predicted"/>
<dbReference type="AlphaFoldDB" id="A0A5Q2N4H6"/>
<sequence length="48" mass="5759">MFFICVLSIQALDKMIFLRAWEGDGHCVTNLVDNARYLRNNWRKEEKI</sequence>
<evidence type="ECO:0000313" key="2">
    <source>
        <dbReference type="Proteomes" id="UP000366051"/>
    </source>
</evidence>
<reference evidence="2" key="1">
    <citation type="submission" date="2019-11" db="EMBL/GenBank/DDBJ databases">
        <title>Genome sequence of Heliorestis convoluta strain HH, an alkaliphilic and minimalistic phototrophic bacterium from a soda lake in Egypt.</title>
        <authorList>
            <person name="Dewey E.D."/>
            <person name="Stokes L.M."/>
            <person name="Burchell B.M."/>
            <person name="Shaffer K.N."/>
            <person name="Huntington A.M."/>
            <person name="Baker J.M."/>
            <person name="Nadendla S."/>
            <person name="Giglio M.G."/>
            <person name="Touchman J.W."/>
            <person name="Blankenship R.E."/>
            <person name="Madigan M.T."/>
            <person name="Sattley W.M."/>
        </authorList>
    </citation>
    <scope>NUCLEOTIDE SEQUENCE [LARGE SCALE GENOMIC DNA]</scope>
    <source>
        <strain evidence="2">HH</strain>
    </source>
</reference>
<dbReference type="KEGG" id="hcv:FTV88_1008"/>
<organism evidence="1 2">
    <name type="scientific">Heliorestis convoluta</name>
    <dbReference type="NCBI Taxonomy" id="356322"/>
    <lineage>
        <taxon>Bacteria</taxon>
        <taxon>Bacillati</taxon>
        <taxon>Bacillota</taxon>
        <taxon>Clostridia</taxon>
        <taxon>Eubacteriales</taxon>
        <taxon>Heliobacteriaceae</taxon>
        <taxon>Heliorestis</taxon>
    </lineage>
</organism>
<keyword evidence="2" id="KW-1185">Reference proteome</keyword>
<dbReference type="Proteomes" id="UP000366051">
    <property type="component" value="Chromosome"/>
</dbReference>
<gene>
    <name evidence="1" type="ORF">FTV88_1008</name>
</gene>
<dbReference type="EMBL" id="CP045875">
    <property type="protein sequence ID" value="QGG47160.1"/>
    <property type="molecule type" value="Genomic_DNA"/>
</dbReference>
<accession>A0A5Q2N4H6</accession>
<protein>
    <submittedName>
        <fullName evidence="1">Uncharacterized protein</fullName>
    </submittedName>
</protein>